<evidence type="ECO:0000313" key="1">
    <source>
        <dbReference type="EMBL" id="VAW97929.1"/>
    </source>
</evidence>
<accession>A0A3B1AHY7</accession>
<protein>
    <recommendedName>
        <fullName evidence="2">AlgX/AlgJ SGNH hydrolase-like domain-containing protein</fullName>
    </recommendedName>
</protein>
<sequence>MVIKRHIIDAAIILSVTALLFIAVEFVLRFIYPEKVIEARSAYRFDSETLVSLKPGIEKIFERHEVNGGNIITWQTNSQGFRGPELQKNPDLRIMVYGDSNIQARFSEYKNTYPQKLKKYLSEPLNDTSIEVINAGLVGAGPDQSLLRFKRDAKKLNPDMVVFHVFSANDYGDLIKNRLFNLNSDGDVVLSGMPTEVDSEILNREGFKHFVSSLLIVKAAKKFIPKEKAPELSADDWLSELLKLNNKYYEVFKNNKPAEFSHFGDYYDLDVATRPDSESSIIKIKLMRGVLLKAYNFAKKNNIKFVVQLQPSAVDLTKNILFSYENLAKFTGYKPTNLTSFIDDFCQSRGIPCINLYDIYQANNPDKLYFKGSNNHWNDAGQDLAAKVSSLYIMKLLKNN</sequence>
<dbReference type="SUPFAM" id="SSF52266">
    <property type="entry name" value="SGNH hydrolase"/>
    <property type="match status" value="1"/>
</dbReference>
<name>A0A3B1AHY7_9ZZZZ</name>
<gene>
    <name evidence="1" type="ORF">MNBD_GAMMA23-2557</name>
</gene>
<evidence type="ECO:0008006" key="2">
    <source>
        <dbReference type="Google" id="ProtNLM"/>
    </source>
</evidence>
<dbReference type="EMBL" id="UOFT01000063">
    <property type="protein sequence ID" value="VAW97929.1"/>
    <property type="molecule type" value="Genomic_DNA"/>
</dbReference>
<dbReference type="InterPro" id="IPR036514">
    <property type="entry name" value="SGNH_hydro_sf"/>
</dbReference>
<reference evidence="1" key="1">
    <citation type="submission" date="2018-06" db="EMBL/GenBank/DDBJ databases">
        <authorList>
            <person name="Zhirakovskaya E."/>
        </authorList>
    </citation>
    <scope>NUCLEOTIDE SEQUENCE</scope>
</reference>
<organism evidence="1">
    <name type="scientific">hydrothermal vent metagenome</name>
    <dbReference type="NCBI Taxonomy" id="652676"/>
    <lineage>
        <taxon>unclassified sequences</taxon>
        <taxon>metagenomes</taxon>
        <taxon>ecological metagenomes</taxon>
    </lineage>
</organism>
<dbReference type="AlphaFoldDB" id="A0A3B1AHY7"/>
<proteinExistence type="predicted"/>
<dbReference type="Gene3D" id="3.40.50.1110">
    <property type="entry name" value="SGNH hydrolase"/>
    <property type="match status" value="1"/>
</dbReference>